<accession>A0ABY7G0B7</accession>
<sequence length="73" mass="8140">MEMISMVAGIFSLILIACDRFFGIVFAMKAHITNERLAIPSSLSGSAQSLSPRPYWLSERKNQSHGPTTWKLV</sequence>
<evidence type="ECO:0000256" key="1">
    <source>
        <dbReference type="ARBA" id="ARBA00004370"/>
    </source>
</evidence>
<reference evidence="5" key="1">
    <citation type="submission" date="2022-11" db="EMBL/GenBank/DDBJ databases">
        <title>Centuries of genome instability and evolution in soft-shell clam transmissible cancer (bioRxiv).</title>
        <authorList>
            <person name="Hart S.F.M."/>
            <person name="Yonemitsu M.A."/>
            <person name="Giersch R.M."/>
            <person name="Beal B.F."/>
            <person name="Arriagada G."/>
            <person name="Davis B.W."/>
            <person name="Ostrander E.A."/>
            <person name="Goff S.P."/>
            <person name="Metzger M.J."/>
        </authorList>
    </citation>
    <scope>NUCLEOTIDE SEQUENCE</scope>
    <source>
        <strain evidence="5">MELC-2E11</strain>
        <tissue evidence="5">Siphon/mantle</tissue>
    </source>
</reference>
<keyword evidence="3" id="KW-1133">Transmembrane helix</keyword>
<evidence type="ECO:0000256" key="2">
    <source>
        <dbReference type="ARBA" id="ARBA00022692"/>
    </source>
</evidence>
<evidence type="ECO:0000256" key="4">
    <source>
        <dbReference type="ARBA" id="ARBA00023136"/>
    </source>
</evidence>
<keyword evidence="6" id="KW-1185">Reference proteome</keyword>
<protein>
    <recommendedName>
        <fullName evidence="7">NADH dehydrogenase subunit 1</fullName>
    </recommendedName>
</protein>
<organism evidence="5 6">
    <name type="scientific">Mya arenaria</name>
    <name type="common">Soft-shell clam</name>
    <dbReference type="NCBI Taxonomy" id="6604"/>
    <lineage>
        <taxon>Eukaryota</taxon>
        <taxon>Metazoa</taxon>
        <taxon>Spiralia</taxon>
        <taxon>Lophotrochozoa</taxon>
        <taxon>Mollusca</taxon>
        <taxon>Bivalvia</taxon>
        <taxon>Autobranchia</taxon>
        <taxon>Heteroconchia</taxon>
        <taxon>Euheterodonta</taxon>
        <taxon>Imparidentia</taxon>
        <taxon>Neoheterodontei</taxon>
        <taxon>Myida</taxon>
        <taxon>Myoidea</taxon>
        <taxon>Myidae</taxon>
        <taxon>Mya</taxon>
    </lineage>
</organism>
<dbReference type="Proteomes" id="UP001164746">
    <property type="component" value="Chromosome 14"/>
</dbReference>
<keyword evidence="2" id="KW-0812">Transmembrane</keyword>
<dbReference type="InterPro" id="IPR000276">
    <property type="entry name" value="GPCR_Rhodpsn"/>
</dbReference>
<proteinExistence type="predicted"/>
<dbReference type="Gene3D" id="1.20.1070.10">
    <property type="entry name" value="Rhodopsin 7-helix transmembrane proteins"/>
    <property type="match status" value="1"/>
</dbReference>
<keyword evidence="4" id="KW-0472">Membrane</keyword>
<evidence type="ECO:0008006" key="7">
    <source>
        <dbReference type="Google" id="ProtNLM"/>
    </source>
</evidence>
<gene>
    <name evidence="5" type="ORF">MAR_012363</name>
</gene>
<name>A0ABY7G0B7_MYAAR</name>
<comment type="subcellular location">
    <subcellularLocation>
        <location evidence="1">Membrane</location>
    </subcellularLocation>
</comment>
<evidence type="ECO:0000256" key="3">
    <source>
        <dbReference type="ARBA" id="ARBA00022989"/>
    </source>
</evidence>
<dbReference type="EMBL" id="CP111025">
    <property type="protein sequence ID" value="WAR26659.1"/>
    <property type="molecule type" value="Genomic_DNA"/>
</dbReference>
<evidence type="ECO:0000313" key="5">
    <source>
        <dbReference type="EMBL" id="WAR26659.1"/>
    </source>
</evidence>
<dbReference type="PROSITE" id="PS00237">
    <property type="entry name" value="G_PROTEIN_RECEP_F1_1"/>
    <property type="match status" value="1"/>
</dbReference>
<evidence type="ECO:0000313" key="6">
    <source>
        <dbReference type="Proteomes" id="UP001164746"/>
    </source>
</evidence>